<evidence type="ECO:0000256" key="5">
    <source>
        <dbReference type="ARBA" id="ARBA00038437"/>
    </source>
</evidence>
<dbReference type="InterPro" id="IPR044742">
    <property type="entry name" value="DEAD/DEAH_RhlB"/>
</dbReference>
<dbReference type="SMART" id="SM00490">
    <property type="entry name" value="HELICc"/>
    <property type="match status" value="1"/>
</dbReference>
<dbReference type="InterPro" id="IPR050079">
    <property type="entry name" value="DEAD_box_RNA_helicase"/>
</dbReference>
<comment type="similarity">
    <text evidence="5">Belongs to the DEAD box helicase family.</text>
</comment>
<dbReference type="CDD" id="cd18787">
    <property type="entry name" value="SF2_C_DEAD"/>
    <property type="match status" value="1"/>
</dbReference>
<dbReference type="Proteomes" id="UP001300692">
    <property type="component" value="Unassembled WGS sequence"/>
</dbReference>
<evidence type="ECO:0000256" key="3">
    <source>
        <dbReference type="ARBA" id="ARBA00022806"/>
    </source>
</evidence>
<dbReference type="GO" id="GO:0004386">
    <property type="term" value="F:helicase activity"/>
    <property type="evidence" value="ECO:0007669"/>
    <property type="project" value="UniProtKB-KW"/>
</dbReference>
<evidence type="ECO:0000256" key="1">
    <source>
        <dbReference type="ARBA" id="ARBA00022741"/>
    </source>
</evidence>
<organism evidence="8 9">
    <name type="scientific">Reichenbachiella ulvae</name>
    <dbReference type="NCBI Taxonomy" id="2980104"/>
    <lineage>
        <taxon>Bacteria</taxon>
        <taxon>Pseudomonadati</taxon>
        <taxon>Bacteroidota</taxon>
        <taxon>Cytophagia</taxon>
        <taxon>Cytophagales</taxon>
        <taxon>Reichenbachiellaceae</taxon>
        <taxon>Reichenbachiella</taxon>
    </lineage>
</organism>
<keyword evidence="3 8" id="KW-0347">Helicase</keyword>
<dbReference type="SMART" id="SM00487">
    <property type="entry name" value="DEXDc"/>
    <property type="match status" value="1"/>
</dbReference>
<dbReference type="PROSITE" id="PS51192">
    <property type="entry name" value="HELICASE_ATP_BIND_1"/>
    <property type="match status" value="1"/>
</dbReference>
<dbReference type="Pfam" id="PF00270">
    <property type="entry name" value="DEAD"/>
    <property type="match status" value="1"/>
</dbReference>
<dbReference type="PROSITE" id="PS51194">
    <property type="entry name" value="HELICASE_CTER"/>
    <property type="match status" value="1"/>
</dbReference>
<keyword evidence="9" id="KW-1185">Reference proteome</keyword>
<proteinExistence type="inferred from homology"/>
<gene>
    <name evidence="8" type="ORF">N7U62_13870</name>
</gene>
<dbReference type="SUPFAM" id="SSF52540">
    <property type="entry name" value="P-loop containing nucleoside triphosphate hydrolases"/>
    <property type="match status" value="1"/>
</dbReference>
<evidence type="ECO:0000313" key="9">
    <source>
        <dbReference type="Proteomes" id="UP001300692"/>
    </source>
</evidence>
<evidence type="ECO:0000259" key="7">
    <source>
        <dbReference type="PROSITE" id="PS51194"/>
    </source>
</evidence>
<dbReference type="Pfam" id="PF03880">
    <property type="entry name" value="DbpA"/>
    <property type="match status" value="1"/>
</dbReference>
<evidence type="ECO:0000256" key="2">
    <source>
        <dbReference type="ARBA" id="ARBA00022801"/>
    </source>
</evidence>
<feature type="domain" description="Helicase C-terminal" evidence="7">
    <location>
        <begin position="219"/>
        <end position="364"/>
    </location>
</feature>
<reference evidence="8 9" key="1">
    <citation type="submission" date="2022-10" db="EMBL/GenBank/DDBJ databases">
        <title>Comparative genomics and taxonomic characterization of three novel marine species of genus Reichenbachiella exhibiting antioxidant and polysaccharide degradation activities.</title>
        <authorList>
            <person name="Muhammad N."/>
            <person name="Lee Y.-J."/>
            <person name="Ko J."/>
            <person name="Kim S.-G."/>
        </authorList>
    </citation>
    <scope>NUCLEOTIDE SEQUENCE [LARGE SCALE GENOMIC DNA]</scope>
    <source>
        <strain evidence="8 9">ABR2-5</strain>
    </source>
</reference>
<dbReference type="InterPro" id="IPR001650">
    <property type="entry name" value="Helicase_C-like"/>
</dbReference>
<name>A0ABT3CWB9_9BACT</name>
<keyword evidence="1" id="KW-0547">Nucleotide-binding</keyword>
<dbReference type="EMBL" id="JAOYOD010000001">
    <property type="protein sequence ID" value="MCV9387765.1"/>
    <property type="molecule type" value="Genomic_DNA"/>
</dbReference>
<keyword evidence="4" id="KW-0067">ATP-binding</keyword>
<dbReference type="PANTHER" id="PTHR47959">
    <property type="entry name" value="ATP-DEPENDENT RNA HELICASE RHLE-RELATED"/>
    <property type="match status" value="1"/>
</dbReference>
<evidence type="ECO:0000313" key="8">
    <source>
        <dbReference type="EMBL" id="MCV9387765.1"/>
    </source>
</evidence>
<dbReference type="RefSeq" id="WP_264138584.1">
    <property type="nucleotide sequence ID" value="NZ_JAOYOD010000001.1"/>
</dbReference>
<dbReference type="InterPro" id="IPR012677">
    <property type="entry name" value="Nucleotide-bd_a/b_plait_sf"/>
</dbReference>
<dbReference type="InterPro" id="IPR005580">
    <property type="entry name" value="DbpA/CsdA_RNA-bd_dom"/>
</dbReference>
<dbReference type="PANTHER" id="PTHR47959:SF1">
    <property type="entry name" value="ATP-DEPENDENT RNA HELICASE DBPA"/>
    <property type="match status" value="1"/>
</dbReference>
<protein>
    <submittedName>
        <fullName evidence="8">DEAD/DEAH box helicase</fullName>
    </submittedName>
</protein>
<keyword evidence="2" id="KW-0378">Hydrolase</keyword>
<feature type="domain" description="Helicase ATP-binding" evidence="6">
    <location>
        <begin position="28"/>
        <end position="196"/>
    </location>
</feature>
<dbReference type="Gene3D" id="3.40.50.300">
    <property type="entry name" value="P-loop containing nucleotide triphosphate hydrolases"/>
    <property type="match status" value="2"/>
</dbReference>
<dbReference type="InterPro" id="IPR014001">
    <property type="entry name" value="Helicase_ATP-bd"/>
</dbReference>
<dbReference type="CDD" id="cd00268">
    <property type="entry name" value="DEADc"/>
    <property type="match status" value="1"/>
</dbReference>
<dbReference type="InterPro" id="IPR011545">
    <property type="entry name" value="DEAD/DEAH_box_helicase_dom"/>
</dbReference>
<dbReference type="Pfam" id="PF00271">
    <property type="entry name" value="Helicase_C"/>
    <property type="match status" value="1"/>
</dbReference>
<comment type="caution">
    <text evidence="8">The sequence shown here is derived from an EMBL/GenBank/DDBJ whole genome shotgun (WGS) entry which is preliminary data.</text>
</comment>
<dbReference type="InterPro" id="IPR027417">
    <property type="entry name" value="P-loop_NTPase"/>
</dbReference>
<accession>A0ABT3CWB9</accession>
<evidence type="ECO:0000259" key="6">
    <source>
        <dbReference type="PROSITE" id="PS51192"/>
    </source>
</evidence>
<sequence length="437" mass="48700">MSATIKDQKAILNKLGIETLNPMQQAAHLAITEHPEVILLSPTGTGKTLAFLLPIIAALDPAVEGIQVLILVPSRELAIQIEQVIREMGSGYKANAIYGGRSGFKDRVDLKHAPAILVGTPGRIADHIRRETISTESIQTLVLDEFDKSLEVGFESEMTEIVASLSHLDKKILTSATQKAEVPEFVGLRNPQQLNYLDQAKSQLEIRRVVSPDAEKLEMLVHLIGHLGEQNGIIFCSLKDTIQEVSDYLEERHIGHACFYGGLEQMDRERSLIKFRNGTQRILIATDLAARGIDVPELDFIIHYELPFKKEEFTHRNGRTARMNSNGTAYILHGKKEKLPDFAMGAEAIDIRKDQIPVESPWETLHISGGRKDKISKGDIAGLFFKQGALEKHELGIIELKQDCAYVAVASQKVRPLVKSLNNVRLKSKKVRITLLY</sequence>
<evidence type="ECO:0000256" key="4">
    <source>
        <dbReference type="ARBA" id="ARBA00022840"/>
    </source>
</evidence>
<dbReference type="Gene3D" id="3.30.70.330">
    <property type="match status" value="1"/>
</dbReference>